<dbReference type="InterPro" id="IPR057989">
    <property type="entry name" value="TPR_RPAP1/MINIYO-like"/>
</dbReference>
<evidence type="ECO:0008006" key="11">
    <source>
        <dbReference type="Google" id="ProtNLM"/>
    </source>
</evidence>
<evidence type="ECO:0000256" key="3">
    <source>
        <dbReference type="ARBA" id="ARBA00023163"/>
    </source>
</evidence>
<evidence type="ECO:0000259" key="7">
    <source>
        <dbReference type="Pfam" id="PF08621"/>
    </source>
</evidence>
<protein>
    <recommendedName>
        <fullName evidence="11">RNA polymerase II-associated protein 1</fullName>
    </recommendedName>
</protein>
<dbReference type="Pfam" id="PF08621">
    <property type="entry name" value="RPAP1_N"/>
    <property type="match status" value="1"/>
</dbReference>
<evidence type="ECO:0000259" key="8">
    <source>
        <dbReference type="Pfam" id="PF25766"/>
    </source>
</evidence>
<proteinExistence type="inferred from homology"/>
<dbReference type="Proteomes" id="UP000310200">
    <property type="component" value="Unassembled WGS sequence"/>
</dbReference>
<evidence type="ECO:0000256" key="5">
    <source>
        <dbReference type="SAM" id="MobiDB-lite"/>
    </source>
</evidence>
<dbReference type="GO" id="GO:0006366">
    <property type="term" value="P:transcription by RNA polymerase II"/>
    <property type="evidence" value="ECO:0007669"/>
    <property type="project" value="InterPro"/>
</dbReference>
<dbReference type="InterPro" id="IPR013930">
    <property type="entry name" value="RPAP1_N"/>
</dbReference>
<evidence type="ECO:0000259" key="6">
    <source>
        <dbReference type="Pfam" id="PF08620"/>
    </source>
</evidence>
<feature type="region of interest" description="Disordered" evidence="5">
    <location>
        <begin position="24"/>
        <end position="80"/>
    </location>
</feature>
<dbReference type="InterPro" id="IPR039913">
    <property type="entry name" value="RPAP1/Rba50"/>
</dbReference>
<evidence type="ECO:0000313" key="10">
    <source>
        <dbReference type="Proteomes" id="UP000310200"/>
    </source>
</evidence>
<evidence type="ECO:0000313" key="9">
    <source>
        <dbReference type="EMBL" id="TGZ46950.1"/>
    </source>
</evidence>
<reference evidence="9 10" key="1">
    <citation type="journal article" date="2019" name="Philos. Trans. R. Soc. Lond., B, Biol. Sci.">
        <title>Ant behaviour and brain gene expression of defending hosts depend on the ecological success of the intruding social parasite.</title>
        <authorList>
            <person name="Kaur R."/>
            <person name="Stoldt M."/>
            <person name="Jongepier E."/>
            <person name="Feldmeyer B."/>
            <person name="Menzel F."/>
            <person name="Bornberg-Bauer E."/>
            <person name="Foitzik S."/>
        </authorList>
    </citation>
    <scope>NUCLEOTIDE SEQUENCE [LARGE SCALE GENOMIC DNA]</scope>
    <source>
        <tissue evidence="9">Whole body</tissue>
    </source>
</reference>
<keyword evidence="3" id="KW-0804">Transcription</keyword>
<gene>
    <name evidence="9" type="ORF">DBV15_04082</name>
</gene>
<keyword evidence="10" id="KW-1185">Reference proteome</keyword>
<feature type="compositionally biased region" description="Basic and acidic residues" evidence="5">
    <location>
        <begin position="309"/>
        <end position="318"/>
    </location>
</feature>
<dbReference type="SUPFAM" id="SSF48371">
    <property type="entry name" value="ARM repeat"/>
    <property type="match status" value="1"/>
</dbReference>
<dbReference type="AlphaFoldDB" id="A0A4S2KD00"/>
<dbReference type="EMBL" id="QBLH01002793">
    <property type="protein sequence ID" value="TGZ46950.1"/>
    <property type="molecule type" value="Genomic_DNA"/>
</dbReference>
<dbReference type="InterPro" id="IPR016024">
    <property type="entry name" value="ARM-type_fold"/>
</dbReference>
<dbReference type="Pfam" id="PF08620">
    <property type="entry name" value="RPAP1_C"/>
    <property type="match status" value="1"/>
</dbReference>
<sequence>MAGEAAWKRPKAGDSEEELLRQQEEFLKAKQQPSVKPINPRNSANASDGAPSASRARSQFSKLKQSRAKQDVVSTSRGSGEVINPAVKDKIRETMKGKLEDMVQNVPTASSHIILGNILERKFDKYEFNNCVPATVKLGFPEVFRFDDASLVEKKTDGKQSLFGQKVSEVKSVRIESVKVPRDESFHCDKGEAIAMEDQLAIEIHKENLEKLAQMNEAEILHEKRKLEETLDPKIIQFLRNIKKKSGKRSIEQDNKQSSVSAASKTTAMDIEVSSDKKMKLSSNDNLNDSEMDCKNDTASTLITKETTMDTRSNDKKTKFPSNDVDTKMDCEDDSSSIIPGLSKELFEESKQKGWLHMNAPEPEKLKWMEDLPEKKEDEPDPTKEYNARFDFNGLLLPYKDESLTVDKGLHHHGEEPVRPGYSLQELLQLSRSSTQQQRGTALVTLANIMEKTRKGWYDKALHPAPLVALSQKNILLLLRFSLDDSSVAVVTAALQALRAFLVSEADEVCLDRLHGFDGYAEPTLTPQLEDKDTSSLKDHELAQLDTVATLLRSDFLLRIRYILNEMHPPPVGVTCALEILIRLARHSHITALNISSTSYLLDTIVQNFIPLSIDQLAMQDTIKNVYGIPVVKAIKLCRVLVTYGKKPVAQKLDNFKIIQSILTYISSETGRNNDISLSIESLRLWRILLHYEIGLDSVAGAQLTLISQLQLLLSNHDIQNTSELACEHAAALIAVASHEKTLKPNISTLLAKWSTQLSSVSNVTWGVMKLIAKSLSAVDEISAFKTTWLSNQHVFSNLRSSSNLLSDCNTTTDREPSCLPNLNVLTENGELQPIVSVHSCIPFLATILNTFHSSSRVAEIRTILEHPSFRKYIRELETTEWSLERSWYSRTELYLLTAVVKSASLLGDTINNQTAQIVWRITIKLISSLPADATDHVRKLLQIALSNEKVNLEMITNELAKLDLASTVDRVKIGSHSDAASLYERYVTPNGDWNQAAMPKDWLFLPLVHMYTKCKNDIKLQSEDKDSVLTVLSLTLVLPDLMEKLSPTLRFSRLILVYLCDTIYLDSDVSTLLLNVLSNLLRRYHTRLNFQTELPGLSSFTDLFIALCEHFCSTSYGDDGYAMTLLVAAAQRHDPHYRKLLWSEHAAALRYLKLPPEKLVLPLKEYLYPEEDDTSLIESYMTALVRGVVRETWCPVPFTIALHHSAMYLKRSNRLAVRMRAQVEKLRNKDIADALLHYVPPQL</sequence>
<keyword evidence="4" id="KW-0539">Nucleus</keyword>
<feature type="compositionally biased region" description="Polar residues" evidence="5">
    <location>
        <begin position="256"/>
        <end position="267"/>
    </location>
</feature>
<evidence type="ECO:0000256" key="2">
    <source>
        <dbReference type="ARBA" id="ARBA00009953"/>
    </source>
</evidence>
<feature type="domain" description="RPAP1/MINIYO-like TPR repeats" evidence="8">
    <location>
        <begin position="1005"/>
        <end position="1215"/>
    </location>
</feature>
<feature type="region of interest" description="Disordered" evidence="5">
    <location>
        <begin position="246"/>
        <end position="294"/>
    </location>
</feature>
<organism evidence="9 10">
    <name type="scientific">Temnothorax longispinosus</name>
    <dbReference type="NCBI Taxonomy" id="300112"/>
    <lineage>
        <taxon>Eukaryota</taxon>
        <taxon>Metazoa</taxon>
        <taxon>Ecdysozoa</taxon>
        <taxon>Arthropoda</taxon>
        <taxon>Hexapoda</taxon>
        <taxon>Insecta</taxon>
        <taxon>Pterygota</taxon>
        <taxon>Neoptera</taxon>
        <taxon>Endopterygota</taxon>
        <taxon>Hymenoptera</taxon>
        <taxon>Apocrita</taxon>
        <taxon>Aculeata</taxon>
        <taxon>Formicoidea</taxon>
        <taxon>Formicidae</taxon>
        <taxon>Myrmicinae</taxon>
        <taxon>Temnothorax</taxon>
    </lineage>
</organism>
<comment type="subcellular location">
    <subcellularLocation>
        <location evidence="1">Nucleus</location>
    </subcellularLocation>
</comment>
<comment type="caution">
    <text evidence="9">The sequence shown here is derived from an EMBL/GenBank/DDBJ whole genome shotgun (WGS) entry which is preliminary data.</text>
</comment>
<name>A0A4S2KD00_9HYME</name>
<comment type="similarity">
    <text evidence="2">Belongs to the RPAP1 family.</text>
</comment>
<dbReference type="STRING" id="300112.A0A4S2KD00"/>
<dbReference type="PANTHER" id="PTHR21483">
    <property type="entry name" value="RNA POLYMERASE II-ASSOCIATED PROTEIN 1"/>
    <property type="match status" value="1"/>
</dbReference>
<feature type="domain" description="RPAP1 C-terminal" evidence="6">
    <location>
        <begin position="387"/>
        <end position="453"/>
    </location>
</feature>
<feature type="domain" description="RPAP1 N-terminal" evidence="7">
    <location>
        <begin position="203"/>
        <end position="241"/>
    </location>
</feature>
<feature type="region of interest" description="Disordered" evidence="5">
    <location>
        <begin position="309"/>
        <end position="337"/>
    </location>
</feature>
<dbReference type="InterPro" id="IPR013929">
    <property type="entry name" value="RPAP1_C"/>
</dbReference>
<evidence type="ECO:0000256" key="1">
    <source>
        <dbReference type="ARBA" id="ARBA00004123"/>
    </source>
</evidence>
<accession>A0A4S2KD00</accession>
<dbReference type="Pfam" id="PF25766">
    <property type="entry name" value="TPR_RPAP1"/>
    <property type="match status" value="1"/>
</dbReference>
<evidence type="ECO:0000256" key="4">
    <source>
        <dbReference type="ARBA" id="ARBA00023242"/>
    </source>
</evidence>
<dbReference type="PANTHER" id="PTHR21483:SF18">
    <property type="entry name" value="RNA POLYMERASE II-ASSOCIATED PROTEIN 1"/>
    <property type="match status" value="1"/>
</dbReference>